<organism evidence="2 3">
    <name type="scientific">Toxocara canis</name>
    <name type="common">Canine roundworm</name>
    <dbReference type="NCBI Taxonomy" id="6265"/>
    <lineage>
        <taxon>Eukaryota</taxon>
        <taxon>Metazoa</taxon>
        <taxon>Ecdysozoa</taxon>
        <taxon>Nematoda</taxon>
        <taxon>Chromadorea</taxon>
        <taxon>Rhabditida</taxon>
        <taxon>Spirurina</taxon>
        <taxon>Ascaridomorpha</taxon>
        <taxon>Ascaridoidea</taxon>
        <taxon>Toxocaridae</taxon>
        <taxon>Toxocara</taxon>
    </lineage>
</organism>
<evidence type="ECO:0000256" key="1">
    <source>
        <dbReference type="SAM" id="Coils"/>
    </source>
</evidence>
<feature type="coiled-coil region" evidence="1">
    <location>
        <begin position="323"/>
        <end position="431"/>
    </location>
</feature>
<keyword evidence="3" id="KW-1185">Reference proteome</keyword>
<feature type="coiled-coil region" evidence="1">
    <location>
        <begin position="262"/>
        <end position="289"/>
    </location>
</feature>
<gene>
    <name evidence="2" type="ORF">Tcan_16515</name>
</gene>
<evidence type="ECO:0000313" key="3">
    <source>
        <dbReference type="Proteomes" id="UP000031036"/>
    </source>
</evidence>
<name>A0A0B2VM94_TOXCA</name>
<accession>A0A0B2VM94</accession>
<evidence type="ECO:0000313" key="2">
    <source>
        <dbReference type="EMBL" id="KHN82703.1"/>
    </source>
</evidence>
<reference evidence="2 3" key="1">
    <citation type="submission" date="2014-11" db="EMBL/GenBank/DDBJ databases">
        <title>Genetic blueprint of the zoonotic pathogen Toxocara canis.</title>
        <authorList>
            <person name="Zhu X.-Q."/>
            <person name="Korhonen P.K."/>
            <person name="Cai H."/>
            <person name="Young N.D."/>
            <person name="Nejsum P."/>
            <person name="von Samson-Himmelstjerna G."/>
            <person name="Boag P.R."/>
            <person name="Tan P."/>
            <person name="Li Q."/>
            <person name="Min J."/>
            <person name="Yang Y."/>
            <person name="Wang X."/>
            <person name="Fang X."/>
            <person name="Hall R.S."/>
            <person name="Hofmann A."/>
            <person name="Sternberg P.W."/>
            <person name="Jex A.R."/>
            <person name="Gasser R.B."/>
        </authorList>
    </citation>
    <scope>NUCLEOTIDE SEQUENCE [LARGE SCALE GENOMIC DNA]</scope>
    <source>
        <strain evidence="2">PN_DK_2014</strain>
    </source>
</reference>
<proteinExistence type="predicted"/>
<protein>
    <submittedName>
        <fullName evidence="2">Uncharacterized protein</fullName>
    </submittedName>
</protein>
<feature type="coiled-coil region" evidence="1">
    <location>
        <begin position="204"/>
        <end position="231"/>
    </location>
</feature>
<dbReference type="Proteomes" id="UP000031036">
    <property type="component" value="Unassembled WGS sequence"/>
</dbReference>
<dbReference type="EMBL" id="JPKZ01001313">
    <property type="protein sequence ID" value="KHN82703.1"/>
    <property type="molecule type" value="Genomic_DNA"/>
</dbReference>
<dbReference type="AlphaFoldDB" id="A0A0B2VM94"/>
<keyword evidence="1" id="KW-0175">Coiled coil</keyword>
<sequence length="494" mass="57135">MRTGRFARFVWHDYRHNDSLTIAVDVGTKRLAVSVADDLLIFELASQKMTAKLPFLSKQEIEQVSGHSAEIGFSGTSTCLAIGHRGHLIGSSTGHVIHLPFEVLDNITVLHTHVSSAITVTSSTAQCLLLYVGFEDGHVTYFRFNGPSDIQHEEELVLCSLDDLSNLKVLVKELDVERNFIRRETESVVRECTLSKEAEVKAMREQLQQNSATMNEKVKRIEEELENAQIISGMAVENLRKLYDDEALSQKNRFEKALNDQIRNSLNNEQHLRSRIENAERELHVQRNRLIRAFNFTEDSLLAVIEKQQQHIAQMKNALELEKGAQNEVIVKHEREIKNIKDEQEFRNLNHKKELIELETELRLLKTTCIILTEERDEARNVRSETQLKLERSEQLAAALREQLDREQQTVKEERKKMKRLEEKEAISREKIVQLTHHLAAVQKEVKTEKTQQKISQKKLQEIYAKIDELSKDVYNSRNLEHNVLALIAYLKKQ</sequence>
<dbReference type="OrthoDB" id="5877319at2759"/>
<comment type="caution">
    <text evidence="2">The sequence shown here is derived from an EMBL/GenBank/DDBJ whole genome shotgun (WGS) entry which is preliminary data.</text>
</comment>